<dbReference type="PANTHER" id="PTHR22993">
    <property type="entry name" value="FORMAMIDOPYRIMIDINE-DNA GLYCOSYLASE"/>
    <property type="match status" value="1"/>
</dbReference>
<evidence type="ECO:0000256" key="2">
    <source>
        <dbReference type="ARBA" id="ARBA00009409"/>
    </source>
</evidence>
<reference evidence="12 13" key="1">
    <citation type="submission" date="2016-07" db="EMBL/GenBank/DDBJ databases">
        <title>Pervasive Adenine N6-methylation of Active Genes in Fungi.</title>
        <authorList>
            <consortium name="DOE Joint Genome Institute"/>
            <person name="Mondo S.J."/>
            <person name="Dannebaum R.O."/>
            <person name="Kuo R.C."/>
            <person name="Labutti K."/>
            <person name="Haridas S."/>
            <person name="Kuo A."/>
            <person name="Salamov A."/>
            <person name="Ahrendt S.R."/>
            <person name="Lipzen A."/>
            <person name="Sullivan W."/>
            <person name="Andreopoulos W.B."/>
            <person name="Clum A."/>
            <person name="Lindquist E."/>
            <person name="Daum C."/>
            <person name="Ramamoorthy G.K."/>
            <person name="Gryganskyi A."/>
            <person name="Culley D."/>
            <person name="Magnuson J.K."/>
            <person name="James T.Y."/>
            <person name="O'Malley M.A."/>
            <person name="Stajich J.E."/>
            <person name="Spatafora J.W."/>
            <person name="Visel A."/>
            <person name="Grigoriev I.V."/>
        </authorList>
    </citation>
    <scope>NUCLEOTIDE SEQUENCE [LARGE SCALE GENOMIC DNA]</scope>
    <source>
        <strain evidence="12 13">62-1032</strain>
    </source>
</reference>
<dbReference type="GO" id="GO:0016829">
    <property type="term" value="F:lyase activity"/>
    <property type="evidence" value="ECO:0007669"/>
    <property type="project" value="UniProtKB-KW"/>
</dbReference>
<organism evidence="12 13">
    <name type="scientific">Leucosporidium creatinivorum</name>
    <dbReference type="NCBI Taxonomy" id="106004"/>
    <lineage>
        <taxon>Eukaryota</taxon>
        <taxon>Fungi</taxon>
        <taxon>Dikarya</taxon>
        <taxon>Basidiomycota</taxon>
        <taxon>Pucciniomycotina</taxon>
        <taxon>Microbotryomycetes</taxon>
        <taxon>Leucosporidiales</taxon>
        <taxon>Leucosporidium</taxon>
    </lineage>
</organism>
<evidence type="ECO:0000256" key="5">
    <source>
        <dbReference type="ARBA" id="ARBA00023125"/>
    </source>
</evidence>
<evidence type="ECO:0000256" key="9">
    <source>
        <dbReference type="ARBA" id="ARBA00023295"/>
    </source>
</evidence>
<evidence type="ECO:0000313" key="12">
    <source>
        <dbReference type="EMBL" id="ORY61943.1"/>
    </source>
</evidence>
<dbReference type="AlphaFoldDB" id="A0A1Y2DRP2"/>
<dbReference type="GO" id="GO:0008270">
    <property type="term" value="F:zinc ion binding"/>
    <property type="evidence" value="ECO:0007669"/>
    <property type="project" value="InterPro"/>
</dbReference>
<dbReference type="InParanoid" id="A0A1Y2DRP2"/>
<dbReference type="GO" id="GO:0006284">
    <property type="term" value="P:base-excision repair"/>
    <property type="evidence" value="ECO:0007669"/>
    <property type="project" value="InterPro"/>
</dbReference>
<feature type="compositionally biased region" description="Basic and acidic residues" evidence="10">
    <location>
        <begin position="333"/>
        <end position="360"/>
    </location>
</feature>
<feature type="compositionally biased region" description="Basic residues" evidence="10">
    <location>
        <begin position="304"/>
        <end position="314"/>
    </location>
</feature>
<evidence type="ECO:0000256" key="7">
    <source>
        <dbReference type="ARBA" id="ARBA00023239"/>
    </source>
</evidence>
<keyword evidence="6" id="KW-0234">DNA repair</keyword>
<dbReference type="GO" id="GO:0008534">
    <property type="term" value="F:oxidized purine nucleobase lesion DNA N-glycosylase activity"/>
    <property type="evidence" value="ECO:0007669"/>
    <property type="project" value="UniProtKB-EC"/>
</dbReference>
<dbReference type="InterPro" id="IPR010979">
    <property type="entry name" value="Ribosomal_uS13-like_H2TH"/>
</dbReference>
<evidence type="ECO:0000313" key="13">
    <source>
        <dbReference type="Proteomes" id="UP000193467"/>
    </source>
</evidence>
<dbReference type="EMBL" id="MCGR01000071">
    <property type="protein sequence ID" value="ORY61943.1"/>
    <property type="molecule type" value="Genomic_DNA"/>
</dbReference>
<evidence type="ECO:0000256" key="8">
    <source>
        <dbReference type="ARBA" id="ARBA00023268"/>
    </source>
</evidence>
<dbReference type="InterPro" id="IPR015886">
    <property type="entry name" value="H2TH_FPG"/>
</dbReference>
<comment type="similarity">
    <text evidence="2">Belongs to the FPG family.</text>
</comment>
<evidence type="ECO:0000256" key="10">
    <source>
        <dbReference type="SAM" id="MobiDB-lite"/>
    </source>
</evidence>
<dbReference type="Gene3D" id="1.10.8.50">
    <property type="match status" value="1"/>
</dbReference>
<evidence type="ECO:0000256" key="6">
    <source>
        <dbReference type="ARBA" id="ARBA00023204"/>
    </source>
</evidence>
<evidence type="ECO:0000259" key="11">
    <source>
        <dbReference type="PROSITE" id="PS51068"/>
    </source>
</evidence>
<comment type="catalytic activity">
    <reaction evidence="1">
        <text>Hydrolysis of DNA containing ring-opened 7-methylguanine residues, releasing 2,6-diamino-4-hydroxy-5-(N-methyl)formamidopyrimidine.</text>
        <dbReference type="EC" id="3.2.2.23"/>
    </reaction>
</comment>
<keyword evidence="7" id="KW-0456">Lyase</keyword>
<feature type="region of interest" description="Disordered" evidence="10">
    <location>
        <begin position="372"/>
        <end position="400"/>
    </location>
</feature>
<feature type="region of interest" description="Disordered" evidence="10">
    <location>
        <begin position="299"/>
        <end position="360"/>
    </location>
</feature>
<keyword evidence="8" id="KW-0511">Multifunctional enzyme</keyword>
<dbReference type="SMART" id="SM01232">
    <property type="entry name" value="H2TH"/>
    <property type="match status" value="1"/>
</dbReference>
<dbReference type="STRING" id="106004.A0A1Y2DRP2"/>
<dbReference type="InterPro" id="IPR012319">
    <property type="entry name" value="FPG_cat"/>
</dbReference>
<dbReference type="Gene3D" id="3.20.190.10">
    <property type="entry name" value="MutM-like, N-terminal"/>
    <property type="match status" value="1"/>
</dbReference>
<dbReference type="Pfam" id="PF01149">
    <property type="entry name" value="Fapy_DNA_glyco"/>
    <property type="match status" value="1"/>
</dbReference>
<dbReference type="Proteomes" id="UP000193467">
    <property type="component" value="Unassembled WGS sequence"/>
</dbReference>
<dbReference type="GO" id="GO:0003906">
    <property type="term" value="F:DNA-(apurinic or apyrimidinic site) endonuclease activity"/>
    <property type="evidence" value="ECO:0007669"/>
    <property type="project" value="InterPro"/>
</dbReference>
<keyword evidence="5" id="KW-0238">DNA-binding</keyword>
<accession>A0A1Y2DRP2</accession>
<keyword evidence="3" id="KW-0227">DNA damage</keyword>
<keyword evidence="4" id="KW-0378">Hydrolase</keyword>
<dbReference type="PROSITE" id="PS51068">
    <property type="entry name" value="FPG_CAT"/>
    <property type="match status" value="1"/>
</dbReference>
<dbReference type="GO" id="GO:0005634">
    <property type="term" value="C:nucleus"/>
    <property type="evidence" value="ECO:0007669"/>
    <property type="project" value="TreeGrafter"/>
</dbReference>
<dbReference type="SUPFAM" id="SSF46946">
    <property type="entry name" value="S13-like H2TH domain"/>
    <property type="match status" value="1"/>
</dbReference>
<dbReference type="Pfam" id="PF06831">
    <property type="entry name" value="H2TH"/>
    <property type="match status" value="1"/>
</dbReference>
<sequence>MPELPEVERARRRLEQLAKGKRIKKVLANEDTIVYSGVTHAGFATACEGKIVKAVKRKGKNFYLVLSEKTTPIFHFGMSGTAIVKGEAGPIYRAPRAKTEPCIWPPKYAKAVLTFADAETGEEVGDWAFCDARRLGRIKLIEAEVPEEVPPLSTLGADPFLDMPSVEVLAAALIKRHAPIKAVLLDQNGPLCGIGNWMVDEILYQARLHPSHPSSALTLEEVTTLHHHIRDVTVVACAVNADAAQFPSHWLFSFRWGKGKKEKDFILPSGEKTAIKFVTVGGRTSAVIEAVQKLPKGVVQKTKAAVKKGKGKRKAKEESEEEGEEEDEEENEEKNGDESERGEEKVTREKATSPYFDERVKLDDRAMAEALPLSPSFKLPLDLSPTKPRASTRASRSRAV</sequence>
<dbReference type="GO" id="GO:0003684">
    <property type="term" value="F:damaged DNA binding"/>
    <property type="evidence" value="ECO:0007669"/>
    <property type="project" value="InterPro"/>
</dbReference>
<keyword evidence="9" id="KW-0326">Glycosidase</keyword>
<dbReference type="PANTHER" id="PTHR22993:SF9">
    <property type="entry name" value="FORMAMIDOPYRIMIDINE-DNA GLYCOSYLASE"/>
    <property type="match status" value="1"/>
</dbReference>
<dbReference type="InterPro" id="IPR035937">
    <property type="entry name" value="FPG_N"/>
</dbReference>
<proteinExistence type="inferred from homology"/>
<protein>
    <submittedName>
        <fullName evidence="12">Formamidopyrimidine-DNA glycosylase N-terminal domain-domain-containing protein</fullName>
    </submittedName>
</protein>
<evidence type="ECO:0000256" key="4">
    <source>
        <dbReference type="ARBA" id="ARBA00022801"/>
    </source>
</evidence>
<evidence type="ECO:0000256" key="1">
    <source>
        <dbReference type="ARBA" id="ARBA00001668"/>
    </source>
</evidence>
<evidence type="ECO:0000256" key="3">
    <source>
        <dbReference type="ARBA" id="ARBA00022763"/>
    </source>
</evidence>
<dbReference type="SMART" id="SM00898">
    <property type="entry name" value="Fapy_DNA_glyco"/>
    <property type="match status" value="1"/>
</dbReference>
<keyword evidence="13" id="KW-1185">Reference proteome</keyword>
<feature type="compositionally biased region" description="Acidic residues" evidence="10">
    <location>
        <begin position="318"/>
        <end position="332"/>
    </location>
</feature>
<dbReference type="OrthoDB" id="2535712at2759"/>
<gene>
    <name evidence="12" type="ORF">BCR35DRAFT_295510</name>
</gene>
<dbReference type="SUPFAM" id="SSF81624">
    <property type="entry name" value="N-terminal domain of MutM-like DNA repair proteins"/>
    <property type="match status" value="1"/>
</dbReference>
<comment type="caution">
    <text evidence="12">The sequence shown here is derived from an EMBL/GenBank/DDBJ whole genome shotgun (WGS) entry which is preliminary data.</text>
</comment>
<name>A0A1Y2DRP2_9BASI</name>
<feature type="domain" description="Formamidopyrimidine-DNA glycosylase catalytic" evidence="11">
    <location>
        <begin position="2"/>
        <end position="136"/>
    </location>
</feature>